<dbReference type="OrthoDB" id="9991895at2"/>
<dbReference type="InterPro" id="IPR027417">
    <property type="entry name" value="P-loop_NTPase"/>
</dbReference>
<sequence>MADRVAVDLSALPGWPGSGPSGHGWGAELGGLVGSLAAGDLVLVTAAQRGAGRTSLVAQLGDGLALAGCLVILAVDEAPMTWRRRSLARWLGCDSQGALPEGADTAGWAGVGARQCFLALEALALEPSELAATVTRRRQRCGASEGPAVLVVDALESVPGFEAEAAPVLERLAQLAAQLDALVLATSDGPGADSLRLSRAMDRHLAARLELSPAGPDSLEVSVAHRRLGPRGRVRLRWEPRCGRLVAPG</sequence>
<dbReference type="STRING" id="391625.PPSIR1_11953"/>
<keyword evidence="2" id="KW-1185">Reference proteome</keyword>
<dbReference type="SUPFAM" id="SSF52540">
    <property type="entry name" value="P-loop containing nucleoside triphosphate hydrolases"/>
    <property type="match status" value="1"/>
</dbReference>
<proteinExistence type="predicted"/>
<gene>
    <name evidence="1" type="ORF">PPSIR1_11953</name>
</gene>
<dbReference type="RefSeq" id="WP_006976513.1">
    <property type="nucleotide sequence ID" value="NZ_ABCS01000136.1"/>
</dbReference>
<evidence type="ECO:0000313" key="2">
    <source>
        <dbReference type="Proteomes" id="UP000005801"/>
    </source>
</evidence>
<evidence type="ECO:0000313" key="1">
    <source>
        <dbReference type="EMBL" id="EDM74340.1"/>
    </source>
</evidence>
<dbReference type="Gene3D" id="3.40.50.300">
    <property type="entry name" value="P-loop containing nucleotide triphosphate hydrolases"/>
    <property type="match status" value="1"/>
</dbReference>
<name>A6GIH7_9BACT</name>
<accession>A6GIH7</accession>
<dbReference type="Proteomes" id="UP000005801">
    <property type="component" value="Unassembled WGS sequence"/>
</dbReference>
<organism evidence="1 2">
    <name type="scientific">Plesiocystis pacifica SIR-1</name>
    <dbReference type="NCBI Taxonomy" id="391625"/>
    <lineage>
        <taxon>Bacteria</taxon>
        <taxon>Pseudomonadati</taxon>
        <taxon>Myxococcota</taxon>
        <taxon>Polyangia</taxon>
        <taxon>Nannocystales</taxon>
        <taxon>Nannocystaceae</taxon>
        <taxon>Plesiocystis</taxon>
    </lineage>
</organism>
<protein>
    <submittedName>
        <fullName evidence="1">Uncharacterized protein</fullName>
    </submittedName>
</protein>
<dbReference type="AlphaFoldDB" id="A6GIH7"/>
<reference evidence="1 2" key="1">
    <citation type="submission" date="2007-06" db="EMBL/GenBank/DDBJ databases">
        <authorList>
            <person name="Shimkets L."/>
            <person name="Ferriera S."/>
            <person name="Johnson J."/>
            <person name="Kravitz S."/>
            <person name="Beeson K."/>
            <person name="Sutton G."/>
            <person name="Rogers Y.-H."/>
            <person name="Friedman R."/>
            <person name="Frazier M."/>
            <person name="Venter J.C."/>
        </authorList>
    </citation>
    <scope>NUCLEOTIDE SEQUENCE [LARGE SCALE GENOMIC DNA]</scope>
    <source>
        <strain evidence="1 2">SIR-1</strain>
    </source>
</reference>
<comment type="caution">
    <text evidence="1">The sequence shown here is derived from an EMBL/GenBank/DDBJ whole genome shotgun (WGS) entry which is preliminary data.</text>
</comment>
<dbReference type="EMBL" id="ABCS01000136">
    <property type="protein sequence ID" value="EDM74340.1"/>
    <property type="molecule type" value="Genomic_DNA"/>
</dbReference>